<gene>
    <name evidence="3" type="ORF">ACFOU2_21900</name>
</gene>
<dbReference type="EMBL" id="JBHRZT010000072">
    <property type="protein sequence ID" value="MFC3885984.1"/>
    <property type="molecule type" value="Genomic_DNA"/>
</dbReference>
<evidence type="ECO:0000256" key="2">
    <source>
        <dbReference type="SAM" id="Phobius"/>
    </source>
</evidence>
<dbReference type="RefSeq" id="WP_377918356.1">
    <property type="nucleotide sequence ID" value="NZ_JBHRZT010000072.1"/>
</dbReference>
<dbReference type="Proteomes" id="UP001595752">
    <property type="component" value="Unassembled WGS sequence"/>
</dbReference>
<evidence type="ECO:0000313" key="4">
    <source>
        <dbReference type="Proteomes" id="UP001595752"/>
    </source>
</evidence>
<feature type="transmembrane region" description="Helical" evidence="2">
    <location>
        <begin position="113"/>
        <end position="134"/>
    </location>
</feature>
<feature type="coiled-coil region" evidence="1">
    <location>
        <begin position="244"/>
        <end position="279"/>
    </location>
</feature>
<evidence type="ECO:0000313" key="3">
    <source>
        <dbReference type="EMBL" id="MFC3885984.1"/>
    </source>
</evidence>
<evidence type="ECO:0000256" key="1">
    <source>
        <dbReference type="SAM" id="Coils"/>
    </source>
</evidence>
<comment type="caution">
    <text evidence="3">The sequence shown here is derived from an EMBL/GenBank/DDBJ whole genome shotgun (WGS) entry which is preliminary data.</text>
</comment>
<feature type="transmembrane region" description="Helical" evidence="2">
    <location>
        <begin position="140"/>
        <end position="160"/>
    </location>
</feature>
<keyword evidence="2" id="KW-0472">Membrane</keyword>
<keyword evidence="2" id="KW-0812">Transmembrane</keyword>
<protein>
    <submittedName>
        <fullName evidence="3">Uncharacterized protein</fullName>
    </submittedName>
</protein>
<feature type="transmembrane region" description="Helical" evidence="2">
    <location>
        <begin position="40"/>
        <end position="57"/>
    </location>
</feature>
<keyword evidence="4" id="KW-1185">Reference proteome</keyword>
<name>A0ABV8B921_9BACI</name>
<organism evidence="3 4">
    <name type="scientific">Bacillus songklensis</name>
    <dbReference type="NCBI Taxonomy" id="1069116"/>
    <lineage>
        <taxon>Bacteria</taxon>
        <taxon>Bacillati</taxon>
        <taxon>Bacillota</taxon>
        <taxon>Bacilli</taxon>
        <taxon>Bacillales</taxon>
        <taxon>Bacillaceae</taxon>
        <taxon>Bacillus</taxon>
    </lineage>
</organism>
<sequence length="327" mass="37787">MKKPETIEINVNERDNIDLNYGYPISFISIDINNATKNSLILFIIFIGLIIPLFHFFSKDTSSEKMSKEEKQEVKEWSRHMSVGFQILFLSFISTGAFNLYRRSSHFDVTFNVLFAWEKILVTFLILLAFLFVAQKYAQLLWNTIILLIFLFPLLGYTFASLKSSYYVAEHEKQRYAVLTTYKEKFLIAPVNFETKTITPEYSLIEAKTQLGSKPSKKEKDSEEQLIFTHIITGKLTLEKPKTAEKLLEEGKEKEKEQKKEAEKRKKLIEDKITACLKEQVTLLSANQIAELIGEKSTEVLRVLNELSKTNKAELVVTLKETDPTVE</sequence>
<reference evidence="4" key="1">
    <citation type="journal article" date="2019" name="Int. J. Syst. Evol. Microbiol.">
        <title>The Global Catalogue of Microorganisms (GCM) 10K type strain sequencing project: providing services to taxonomists for standard genome sequencing and annotation.</title>
        <authorList>
            <consortium name="The Broad Institute Genomics Platform"/>
            <consortium name="The Broad Institute Genome Sequencing Center for Infectious Disease"/>
            <person name="Wu L."/>
            <person name="Ma J."/>
        </authorList>
    </citation>
    <scope>NUCLEOTIDE SEQUENCE [LARGE SCALE GENOMIC DNA]</scope>
    <source>
        <strain evidence="4">CCUG 61889</strain>
    </source>
</reference>
<accession>A0ABV8B921</accession>
<feature type="transmembrane region" description="Helical" evidence="2">
    <location>
        <begin position="77"/>
        <end position="101"/>
    </location>
</feature>
<proteinExistence type="predicted"/>
<keyword evidence="2" id="KW-1133">Transmembrane helix</keyword>
<keyword evidence="1" id="KW-0175">Coiled coil</keyword>